<keyword evidence="4" id="KW-0597">Phosphoprotein</keyword>
<comment type="catalytic activity">
    <reaction evidence="8 9">
        <text>5-phospho-alpha-D-ribose 1-diphosphate + nicotinate + ATP + H2O = nicotinate beta-D-ribonucleotide + ADP + phosphate + diphosphate</text>
        <dbReference type="Rhea" id="RHEA:36163"/>
        <dbReference type="ChEBI" id="CHEBI:15377"/>
        <dbReference type="ChEBI" id="CHEBI:30616"/>
        <dbReference type="ChEBI" id="CHEBI:32544"/>
        <dbReference type="ChEBI" id="CHEBI:33019"/>
        <dbReference type="ChEBI" id="CHEBI:43474"/>
        <dbReference type="ChEBI" id="CHEBI:57502"/>
        <dbReference type="ChEBI" id="CHEBI:58017"/>
        <dbReference type="ChEBI" id="CHEBI:456216"/>
        <dbReference type="EC" id="6.3.4.21"/>
    </reaction>
</comment>
<evidence type="ECO:0000256" key="6">
    <source>
        <dbReference type="ARBA" id="ARBA00022642"/>
    </source>
</evidence>
<evidence type="ECO:0000256" key="7">
    <source>
        <dbReference type="ARBA" id="ARBA00022679"/>
    </source>
</evidence>
<comment type="caution">
    <text evidence="13">The sequence shown here is derived from an EMBL/GenBank/DDBJ whole genome shotgun (WGS) entry which is preliminary data.</text>
</comment>
<dbReference type="InterPro" id="IPR036068">
    <property type="entry name" value="Nicotinate_pribotase-like_C"/>
</dbReference>
<comment type="pathway">
    <text evidence="1 9">Cofactor biosynthesis; NAD(+) biosynthesis; nicotinate D-ribonucleotide from nicotinate: step 1/1.</text>
</comment>
<dbReference type="GO" id="GO:0047280">
    <property type="term" value="F:nicotinamide phosphoribosyltransferase activity"/>
    <property type="evidence" value="ECO:0007669"/>
    <property type="project" value="UniProtKB-ARBA"/>
</dbReference>
<evidence type="ECO:0000259" key="12">
    <source>
        <dbReference type="Pfam" id="PF17956"/>
    </source>
</evidence>
<evidence type="ECO:0000256" key="3">
    <source>
        <dbReference type="ARBA" id="ARBA00013236"/>
    </source>
</evidence>
<evidence type="ECO:0000313" key="14">
    <source>
        <dbReference type="Proteomes" id="UP000054621"/>
    </source>
</evidence>
<dbReference type="Proteomes" id="UP000054621">
    <property type="component" value="Unassembled WGS sequence"/>
</dbReference>
<dbReference type="AlphaFoldDB" id="A0A0W0YGI8"/>
<dbReference type="EC" id="6.3.4.21" evidence="3 9"/>
<dbReference type="PIRSF" id="PIRSF000484">
    <property type="entry name" value="NAPRT"/>
    <property type="match status" value="1"/>
</dbReference>
<dbReference type="InterPro" id="IPR041525">
    <property type="entry name" value="N/Namide_PRibTrfase"/>
</dbReference>
<dbReference type="NCBIfam" id="NF009131">
    <property type="entry name" value="PRK12484.1"/>
    <property type="match status" value="1"/>
</dbReference>
<dbReference type="EMBL" id="LNYV01000034">
    <property type="protein sequence ID" value="KTD55963.1"/>
    <property type="molecule type" value="Genomic_DNA"/>
</dbReference>
<gene>
    <name evidence="13" type="primary">pncB</name>
    <name evidence="13" type="ORF">Lsai_2093</name>
</gene>
<dbReference type="GO" id="GO:0004516">
    <property type="term" value="F:nicotinate phosphoribosyltransferase activity"/>
    <property type="evidence" value="ECO:0007669"/>
    <property type="project" value="UniProtKB-UniRule"/>
</dbReference>
<dbReference type="PANTHER" id="PTHR11098:SF1">
    <property type="entry name" value="NICOTINATE PHOSPHORIBOSYLTRANSFERASE"/>
    <property type="match status" value="1"/>
</dbReference>
<dbReference type="SUPFAM" id="SSF51690">
    <property type="entry name" value="Nicotinate/Quinolinate PRTase C-terminal domain-like"/>
    <property type="match status" value="1"/>
</dbReference>
<dbReference type="UniPathway" id="UPA00253">
    <property type="reaction ID" value="UER00457"/>
</dbReference>
<comment type="function">
    <text evidence="9">Catalyzes the first step in the biosynthesis of NAD from nicotinic acid, the ATP-dependent synthesis of beta-nicotinate D-ribonucleotide from nicotinate and 5-phospho-D-ribose 1-phosphate.</text>
</comment>
<feature type="domain" description="Nicotinate/nicotinamide phosphoribosyltransferase" evidence="10">
    <location>
        <begin position="149"/>
        <end position="332"/>
    </location>
</feature>
<dbReference type="InterPro" id="IPR013785">
    <property type="entry name" value="Aldolase_TIM"/>
</dbReference>
<protein>
    <recommendedName>
        <fullName evidence="3 9">Nicotinate phosphoribosyltransferase</fullName>
        <ecNumber evidence="3 9">6.3.4.21</ecNumber>
    </recommendedName>
</protein>
<dbReference type="GO" id="GO:0034355">
    <property type="term" value="P:NAD+ biosynthetic process via the salvage pathway"/>
    <property type="evidence" value="ECO:0007669"/>
    <property type="project" value="TreeGrafter"/>
</dbReference>
<name>A0A0W0YGI8_9GAMM</name>
<evidence type="ECO:0000256" key="2">
    <source>
        <dbReference type="ARBA" id="ARBA00010897"/>
    </source>
</evidence>
<dbReference type="eggNOG" id="COG1488">
    <property type="taxonomic scope" value="Bacteria"/>
</dbReference>
<dbReference type="Pfam" id="PF17956">
    <property type="entry name" value="NAPRTase_C"/>
    <property type="match status" value="1"/>
</dbReference>
<sequence length="473" mass="53637">MFDFTGSYTDQYQLTMAQVYFLKGHENSTAVFDYFFRKLPFGSGYAIFAGLTDLLKILENYHFNEQDIYFLKSIGMAPRFLDYLKNFRFRGTVYASYEGDLVFPTCPVVSIEANVIEAQLVETILLNLLNFQTLIATKASRIRRAADGCQLIDFGLRRAQGPGGYYASRAAIIGGFDATSNVCVGRDYNIPISGTMGHSYIQSYDSELSAFRDFAEIWPDNCSLLVDTYSTIESGVPNAIRVAKEMEQRGHRLQGIRLDSGDLGALAKKSRQMLDESGLNYVKIIASNQLDEEKIKDLREQNVPIDIFGVGTNLVIGAPDAALDGVYKLAYMDEKPRIKLSETIGKITLPYKKQVYRLLHNDTFLGGDVVALMSETDLGDIHSPFKPGKSFAFEQYLQEPLLHKVMEKGKCTLPLQTLQQIAEYSKQRLQQLPEEFKRFEKPTIYQIGLSNQLNQKRNQLIKEYQKYSHEKNK</sequence>
<dbReference type="InterPro" id="IPR006405">
    <property type="entry name" value="Nic_PRibTrfase_pncB"/>
</dbReference>
<dbReference type="RefSeq" id="WP_027271042.1">
    <property type="nucleotide sequence ID" value="NZ_CAAAJE010000012.1"/>
</dbReference>
<dbReference type="GO" id="GO:0005829">
    <property type="term" value="C:cytosol"/>
    <property type="evidence" value="ECO:0007669"/>
    <property type="project" value="TreeGrafter"/>
</dbReference>
<evidence type="ECO:0000256" key="9">
    <source>
        <dbReference type="RuleBase" id="RU365100"/>
    </source>
</evidence>
<comment type="similarity">
    <text evidence="2 9">Belongs to the NAPRTase family.</text>
</comment>
<evidence type="ECO:0000259" key="10">
    <source>
        <dbReference type="Pfam" id="PF04095"/>
    </source>
</evidence>
<evidence type="ECO:0000256" key="8">
    <source>
        <dbReference type="ARBA" id="ARBA00048668"/>
    </source>
</evidence>
<feature type="domain" description="Nicotinate phosphoribosyltransferase N-terminal" evidence="11">
    <location>
        <begin position="9"/>
        <end position="130"/>
    </location>
</feature>
<dbReference type="PANTHER" id="PTHR11098">
    <property type="entry name" value="NICOTINATE PHOSPHORIBOSYLTRANSFERASE"/>
    <property type="match status" value="1"/>
</dbReference>
<dbReference type="Pfam" id="PF04095">
    <property type="entry name" value="NAPRTase"/>
    <property type="match status" value="1"/>
</dbReference>
<proteinExistence type="inferred from homology"/>
<dbReference type="Gene3D" id="3.20.140.10">
    <property type="entry name" value="nicotinate phosphoribosyltransferase"/>
    <property type="match status" value="1"/>
</dbReference>
<keyword evidence="5 9" id="KW-0436">Ligase</keyword>
<dbReference type="InterPro" id="IPR007229">
    <property type="entry name" value="Nic_PRibTrfase-Fam"/>
</dbReference>
<dbReference type="OrthoDB" id="9771406at2"/>
<dbReference type="InterPro" id="IPR041619">
    <property type="entry name" value="NAPRTase_C"/>
</dbReference>
<dbReference type="CDD" id="cd01570">
    <property type="entry name" value="NAPRTase_A"/>
    <property type="match status" value="1"/>
</dbReference>
<dbReference type="InterPro" id="IPR040727">
    <property type="entry name" value="NAPRTase_N"/>
</dbReference>
<organism evidence="13 14">
    <name type="scientific">Legionella sainthelensi</name>
    <dbReference type="NCBI Taxonomy" id="28087"/>
    <lineage>
        <taxon>Bacteria</taxon>
        <taxon>Pseudomonadati</taxon>
        <taxon>Pseudomonadota</taxon>
        <taxon>Gammaproteobacteria</taxon>
        <taxon>Legionellales</taxon>
        <taxon>Legionellaceae</taxon>
        <taxon>Legionella</taxon>
    </lineage>
</organism>
<evidence type="ECO:0000313" key="13">
    <source>
        <dbReference type="EMBL" id="KTD55963.1"/>
    </source>
</evidence>
<reference evidence="13 14" key="1">
    <citation type="submission" date="2015-11" db="EMBL/GenBank/DDBJ databases">
        <title>Genomic analysis of 38 Legionella species identifies large and diverse effector repertoires.</title>
        <authorList>
            <person name="Burstein D."/>
            <person name="Amaro F."/>
            <person name="Zusman T."/>
            <person name="Lifshitz Z."/>
            <person name="Cohen O."/>
            <person name="Gilbert J.A."/>
            <person name="Pupko T."/>
            <person name="Shuman H.A."/>
            <person name="Segal G."/>
        </authorList>
    </citation>
    <scope>NUCLEOTIDE SEQUENCE [LARGE SCALE GENOMIC DNA]</scope>
    <source>
        <strain evidence="13 14">Mt.St.Helens-4</strain>
    </source>
</reference>
<dbReference type="Gene3D" id="3.20.20.70">
    <property type="entry name" value="Aldolase class I"/>
    <property type="match status" value="1"/>
</dbReference>
<dbReference type="STRING" id="28087.Lsai_2093"/>
<keyword evidence="6 9" id="KW-0662">Pyridine nucleotide biosynthesis</keyword>
<evidence type="ECO:0000256" key="5">
    <source>
        <dbReference type="ARBA" id="ARBA00022598"/>
    </source>
</evidence>
<keyword evidence="13" id="KW-0328">Glycosyltransferase</keyword>
<dbReference type="NCBIfam" id="NF006695">
    <property type="entry name" value="PRK09243.1-2"/>
    <property type="match status" value="1"/>
</dbReference>
<accession>A0A0W0YGI8</accession>
<feature type="domain" description="Nicotinate phosphoribosyltransferase C-terminal" evidence="12">
    <location>
        <begin position="352"/>
        <end position="455"/>
    </location>
</feature>
<evidence type="ECO:0000259" key="11">
    <source>
        <dbReference type="Pfam" id="PF17767"/>
    </source>
</evidence>
<evidence type="ECO:0000256" key="4">
    <source>
        <dbReference type="ARBA" id="ARBA00022553"/>
    </source>
</evidence>
<evidence type="ECO:0000256" key="1">
    <source>
        <dbReference type="ARBA" id="ARBA00004952"/>
    </source>
</evidence>
<dbReference type="FunFam" id="3.20.20.70:FF:000076">
    <property type="entry name" value="Nicotinate phosphoribosyltransferase"/>
    <property type="match status" value="1"/>
</dbReference>
<dbReference type="Pfam" id="PF17767">
    <property type="entry name" value="NAPRTase_N"/>
    <property type="match status" value="1"/>
</dbReference>
<comment type="PTM">
    <text evidence="9">Transiently phosphorylated on a His residue during the reaction cycle. Phosphorylation strongly increases the affinity for substrates and increases the rate of nicotinate D-ribonucleotide production. Dephosphorylation regenerates the low-affinity form of the enzyme, leading to product release.</text>
</comment>
<dbReference type="SUPFAM" id="SSF54675">
    <property type="entry name" value="Nicotinate/Quinolinate PRTase N-terminal domain-like"/>
    <property type="match status" value="1"/>
</dbReference>
<dbReference type="NCBIfam" id="TIGR01513">
    <property type="entry name" value="NAPRTase_put"/>
    <property type="match status" value="1"/>
</dbReference>
<keyword evidence="7 9" id="KW-0808">Transferase</keyword>
<dbReference type="PATRIC" id="fig|28087.4.peg.2257"/>